<name>A0ABQ1GQK4_9BACL</name>
<evidence type="ECO:0000313" key="2">
    <source>
        <dbReference type="Proteomes" id="UP000617979"/>
    </source>
</evidence>
<dbReference type="Gene3D" id="2.70.98.10">
    <property type="match status" value="1"/>
</dbReference>
<dbReference type="Proteomes" id="UP000617979">
    <property type="component" value="Unassembled WGS sequence"/>
</dbReference>
<gene>
    <name evidence="1" type="primary">galM</name>
    <name evidence="1" type="ORF">GCM10007416_21630</name>
</gene>
<sequence length="335" mass="38330">MLISRKEESTITAFVQEIPFLQQQAIQAGNDNLEFVIVPDWGSNLISLVDQRSRHPLLRVPHSAEEFWETPVLYGTPILFPPNRIEDGRFSYGGRDYQLDVNEKEHHNHIHGFIHTRKWKVIKAEAEGEHAVVVTQFDSADHEEVTRQFPHHFILRMTYALEGSSLDKTAEVWNRGTDPLPLGLGFHTTFNFPEETAQFSLTAAKRWRLNSRLLPTGELEEIPYKKVMQTGMSLKGIPLDDVYLSGGDSGAANEATLWLQSAGVEIRYRVDSHFKHWVVYNSDGHHGFLCPEPYTWVTNAPNLELPLSLTGFQELEPEESRMFKTNITVSNRPKR</sequence>
<organism evidence="1 2">
    <name type="scientific">Kroppenstedtia guangzhouensis</name>
    <dbReference type="NCBI Taxonomy" id="1274356"/>
    <lineage>
        <taxon>Bacteria</taxon>
        <taxon>Bacillati</taxon>
        <taxon>Bacillota</taxon>
        <taxon>Bacilli</taxon>
        <taxon>Bacillales</taxon>
        <taxon>Thermoactinomycetaceae</taxon>
        <taxon>Kroppenstedtia</taxon>
    </lineage>
</organism>
<dbReference type="InterPro" id="IPR011013">
    <property type="entry name" value="Gal_mutarotase_sf_dom"/>
</dbReference>
<dbReference type="EMBL" id="BMEX01000006">
    <property type="protein sequence ID" value="GGA48115.1"/>
    <property type="molecule type" value="Genomic_DNA"/>
</dbReference>
<comment type="caution">
    <text evidence="1">The sequence shown here is derived from an EMBL/GenBank/DDBJ whole genome shotgun (WGS) entry which is preliminary data.</text>
</comment>
<dbReference type="PANTHER" id="PTHR10091">
    <property type="entry name" value="ALDOSE-1-EPIMERASE"/>
    <property type="match status" value="1"/>
</dbReference>
<protein>
    <submittedName>
        <fullName evidence="1">Aldose 1-epimerase</fullName>
    </submittedName>
</protein>
<proteinExistence type="predicted"/>
<dbReference type="InterPro" id="IPR014718">
    <property type="entry name" value="GH-type_carb-bd"/>
</dbReference>
<dbReference type="PANTHER" id="PTHR10091:SF0">
    <property type="entry name" value="GALACTOSE MUTAROTASE"/>
    <property type="match status" value="1"/>
</dbReference>
<keyword evidence="2" id="KW-1185">Reference proteome</keyword>
<accession>A0ABQ1GQK4</accession>
<evidence type="ECO:0000313" key="1">
    <source>
        <dbReference type="EMBL" id="GGA48115.1"/>
    </source>
</evidence>
<dbReference type="CDD" id="cd01081">
    <property type="entry name" value="Aldose_epim"/>
    <property type="match status" value="1"/>
</dbReference>
<dbReference type="SUPFAM" id="SSF74650">
    <property type="entry name" value="Galactose mutarotase-like"/>
    <property type="match status" value="1"/>
</dbReference>
<dbReference type="Pfam" id="PF01263">
    <property type="entry name" value="Aldose_epim"/>
    <property type="match status" value="1"/>
</dbReference>
<dbReference type="InterPro" id="IPR008183">
    <property type="entry name" value="Aldose_1/G6P_1-epimerase"/>
</dbReference>
<reference evidence="2" key="1">
    <citation type="journal article" date="2019" name="Int. J. Syst. Evol. Microbiol.">
        <title>The Global Catalogue of Microorganisms (GCM) 10K type strain sequencing project: providing services to taxonomists for standard genome sequencing and annotation.</title>
        <authorList>
            <consortium name="The Broad Institute Genomics Platform"/>
            <consortium name="The Broad Institute Genome Sequencing Center for Infectious Disease"/>
            <person name="Wu L."/>
            <person name="Ma J."/>
        </authorList>
    </citation>
    <scope>NUCLEOTIDE SEQUENCE [LARGE SCALE GENOMIC DNA]</scope>
    <source>
        <strain evidence="2">CGMCC 1.12404</strain>
    </source>
</reference>
<dbReference type="RefSeq" id="WP_188432540.1">
    <property type="nucleotide sequence ID" value="NZ_BMEX01000006.1"/>
</dbReference>